<protein>
    <submittedName>
        <fullName evidence="2">Uncharacterized protein</fullName>
    </submittedName>
</protein>
<reference evidence="2" key="1">
    <citation type="journal article" date="2017" name="Gigascience">
        <title>The genome draft of coconut (Cocos nucifera).</title>
        <authorList>
            <person name="Xiao Y."/>
            <person name="Xu P."/>
            <person name="Fan H."/>
            <person name="Baudouin L."/>
            <person name="Xia W."/>
            <person name="Bocs S."/>
            <person name="Xu J."/>
            <person name="Li Q."/>
            <person name="Guo A."/>
            <person name="Zhou L."/>
            <person name="Li J."/>
            <person name="Wu Y."/>
            <person name="Ma Z."/>
            <person name="Armero A."/>
            <person name="Issali A.E."/>
            <person name="Liu N."/>
            <person name="Peng M."/>
            <person name="Yang Y."/>
        </authorList>
    </citation>
    <scope>NUCLEOTIDE SEQUENCE</scope>
    <source>
        <tissue evidence="2">Spear leaf of Hainan Tall coconut</tissue>
    </source>
</reference>
<sequence>MLKVAKDRTSKGVGEAFARVEAAEKRAQDAEMALVKSTKENSHLLGVNEALTSKMEVLKAQLVEAEQRVHGTYFELYFEVTRYRTKAKMLKVAKDRTSKGVGEAFARVEAAEKRAQDAEMALVKSTKENSHLLGVNEALTSKMEVLKAQLVEAEMFEEGARAVLKDVEKRMVSLQGDMGA</sequence>
<evidence type="ECO:0000256" key="1">
    <source>
        <dbReference type="SAM" id="Coils"/>
    </source>
</evidence>
<dbReference type="SUPFAM" id="SSF57997">
    <property type="entry name" value="Tropomyosin"/>
    <property type="match status" value="1"/>
</dbReference>
<dbReference type="AlphaFoldDB" id="A0A8K0MYK4"/>
<keyword evidence="1" id="KW-0175">Coiled coil</keyword>
<name>A0A8K0MYK4_COCNU</name>
<keyword evidence="3" id="KW-1185">Reference proteome</keyword>
<comment type="caution">
    <text evidence="2">The sequence shown here is derived from an EMBL/GenBank/DDBJ whole genome shotgun (WGS) entry which is preliminary data.</text>
</comment>
<evidence type="ECO:0000313" key="2">
    <source>
        <dbReference type="EMBL" id="KAG1334076.1"/>
    </source>
</evidence>
<feature type="coiled-coil region" evidence="1">
    <location>
        <begin position="20"/>
        <end position="68"/>
    </location>
</feature>
<proteinExistence type="predicted"/>
<accession>A0A8K0MYK4</accession>
<gene>
    <name evidence="2" type="ORF">COCNU_03G001950</name>
</gene>
<dbReference type="Proteomes" id="UP000797356">
    <property type="component" value="Chromosome 3"/>
</dbReference>
<dbReference type="EMBL" id="CM017874">
    <property type="protein sequence ID" value="KAG1334076.1"/>
    <property type="molecule type" value="Genomic_DNA"/>
</dbReference>
<evidence type="ECO:0000313" key="3">
    <source>
        <dbReference type="Proteomes" id="UP000797356"/>
    </source>
</evidence>
<organism evidence="2 3">
    <name type="scientific">Cocos nucifera</name>
    <name type="common">Coconut palm</name>
    <dbReference type="NCBI Taxonomy" id="13894"/>
    <lineage>
        <taxon>Eukaryota</taxon>
        <taxon>Viridiplantae</taxon>
        <taxon>Streptophyta</taxon>
        <taxon>Embryophyta</taxon>
        <taxon>Tracheophyta</taxon>
        <taxon>Spermatophyta</taxon>
        <taxon>Magnoliopsida</taxon>
        <taxon>Liliopsida</taxon>
        <taxon>Arecaceae</taxon>
        <taxon>Arecoideae</taxon>
        <taxon>Cocoseae</taxon>
        <taxon>Attaleinae</taxon>
        <taxon>Cocos</taxon>
    </lineage>
</organism>
<reference evidence="2" key="2">
    <citation type="submission" date="2019-07" db="EMBL/GenBank/DDBJ databases">
        <authorList>
            <person name="Yang Y."/>
            <person name="Bocs S."/>
            <person name="Baudouin L."/>
        </authorList>
    </citation>
    <scope>NUCLEOTIDE SEQUENCE</scope>
    <source>
        <tissue evidence="2">Spear leaf of Hainan Tall coconut</tissue>
    </source>
</reference>